<dbReference type="PROSITE" id="PS51900">
    <property type="entry name" value="CB"/>
    <property type="match status" value="1"/>
</dbReference>
<keyword evidence="2" id="KW-0229">DNA integration</keyword>
<evidence type="ECO:0000259" key="7">
    <source>
        <dbReference type="PROSITE" id="PS51900"/>
    </source>
</evidence>
<dbReference type="InterPro" id="IPR044068">
    <property type="entry name" value="CB"/>
</dbReference>
<dbReference type="PROSITE" id="PS51898">
    <property type="entry name" value="TYR_RECOMBINASE"/>
    <property type="match status" value="1"/>
</dbReference>
<dbReference type="Pfam" id="PF00589">
    <property type="entry name" value="Phage_integrase"/>
    <property type="match status" value="1"/>
</dbReference>
<dbReference type="Proteomes" id="UP000036959">
    <property type="component" value="Unassembled WGS sequence"/>
</dbReference>
<dbReference type="InterPro" id="IPR010998">
    <property type="entry name" value="Integrase_recombinase_N"/>
</dbReference>
<keyword evidence="4" id="KW-0233">DNA recombination</keyword>
<keyword evidence="1" id="KW-0159">Chromosome partition</keyword>
<evidence type="ECO:0000259" key="6">
    <source>
        <dbReference type="PROSITE" id="PS51898"/>
    </source>
</evidence>
<gene>
    <name evidence="8" type="ORF">BVER_05733c</name>
</gene>
<dbReference type="InterPro" id="IPR007069">
    <property type="entry name" value="Transposase_32"/>
</dbReference>
<dbReference type="Pfam" id="PF04986">
    <property type="entry name" value="Y2_Tnp"/>
    <property type="match status" value="1"/>
</dbReference>
<evidence type="ECO:0000256" key="5">
    <source>
        <dbReference type="PROSITE-ProRule" id="PRU01248"/>
    </source>
</evidence>
<dbReference type="PANTHER" id="PTHR30349:SF81">
    <property type="entry name" value="TYROSINE RECOMBINASE XERC"/>
    <property type="match status" value="1"/>
</dbReference>
<reference evidence="9" key="1">
    <citation type="submission" date="2015-06" db="EMBL/GenBank/DDBJ databases">
        <title>Comparative genomics of Burkholderia leaf nodule symbionts.</title>
        <authorList>
            <person name="Carlier A."/>
            <person name="Eberl L."/>
            <person name="Pinto-Carbo M."/>
        </authorList>
    </citation>
    <scope>NUCLEOTIDE SEQUENCE [LARGE SCALE GENOMIC DNA]</scope>
    <source>
        <strain evidence="9">UZHbot4</strain>
    </source>
</reference>
<evidence type="ECO:0000256" key="3">
    <source>
        <dbReference type="ARBA" id="ARBA00023125"/>
    </source>
</evidence>
<dbReference type="Gene3D" id="1.10.443.10">
    <property type="entry name" value="Intergrase catalytic core"/>
    <property type="match status" value="1"/>
</dbReference>
<dbReference type="GO" id="GO:0003677">
    <property type="term" value="F:DNA binding"/>
    <property type="evidence" value="ECO:0007669"/>
    <property type="project" value="UniProtKB-UniRule"/>
</dbReference>
<protein>
    <submittedName>
        <fullName evidence="8">Mobile element protein</fullName>
    </submittedName>
</protein>
<dbReference type="InterPro" id="IPR011010">
    <property type="entry name" value="DNA_brk_join_enz"/>
</dbReference>
<dbReference type="AlphaFoldDB" id="A0A0L0M3G2"/>
<accession>A0A0L0M3G2</accession>
<dbReference type="Gene3D" id="1.10.150.130">
    <property type="match status" value="1"/>
</dbReference>
<sequence>MTPLRQRMLHDMQIRNLADNTQKSYLIQISSFARRFRRSPELLGPEEIRAWLVYLREERNLAPASLSPAIGALRFLYRVTLKRDWSDEDFPLPRKPVRLPVVLSLEEITTFFDSIPSLKHRTILMAAYAAGLRVSEVVHLKVTDIDSKRMVIRVNQGKNRKDRYVMLSPRLLDVLRTYWQDAHPRDWLFPGDIPGHPITRTAVSRICALARQRCGIQKPITPHSLRHAFATHLLEAGTDVRRIQLLMGHRSLATTSRYLRIATSTASPFDLLPHPHVHCVVPGGGIARNGERWIACRRGFFLPVRGALAPVSPPVSRAAAPRVRRRRAALPWSVRAAA</sequence>
<dbReference type="GO" id="GO:0007059">
    <property type="term" value="P:chromosome segregation"/>
    <property type="evidence" value="ECO:0007669"/>
    <property type="project" value="UniProtKB-KW"/>
</dbReference>
<evidence type="ECO:0000313" key="8">
    <source>
        <dbReference type="EMBL" id="KND56836.1"/>
    </source>
</evidence>
<keyword evidence="9" id="KW-1185">Reference proteome</keyword>
<feature type="domain" description="Tyr recombinase" evidence="6">
    <location>
        <begin position="98"/>
        <end position="273"/>
    </location>
</feature>
<dbReference type="PANTHER" id="PTHR30349">
    <property type="entry name" value="PHAGE INTEGRASE-RELATED"/>
    <property type="match status" value="1"/>
</dbReference>
<keyword evidence="3 5" id="KW-0238">DNA-binding</keyword>
<dbReference type="PATRIC" id="fig|242163.4.peg.4341"/>
<dbReference type="InterPro" id="IPR002104">
    <property type="entry name" value="Integrase_catalytic"/>
</dbReference>
<dbReference type="SUPFAM" id="SSF56349">
    <property type="entry name" value="DNA breaking-rejoining enzymes"/>
    <property type="match status" value="1"/>
</dbReference>
<evidence type="ECO:0000313" key="9">
    <source>
        <dbReference type="Proteomes" id="UP000036959"/>
    </source>
</evidence>
<dbReference type="InterPro" id="IPR013762">
    <property type="entry name" value="Integrase-like_cat_sf"/>
</dbReference>
<comment type="caution">
    <text evidence="8">The sequence shown here is derived from an EMBL/GenBank/DDBJ whole genome shotgun (WGS) entry which is preliminary data.</text>
</comment>
<evidence type="ECO:0000256" key="1">
    <source>
        <dbReference type="ARBA" id="ARBA00022829"/>
    </source>
</evidence>
<name>A0A0L0M3G2_9BURK</name>
<feature type="domain" description="Core-binding (CB)" evidence="7">
    <location>
        <begin position="1"/>
        <end position="81"/>
    </location>
</feature>
<dbReference type="EMBL" id="LFJJ01000314">
    <property type="protein sequence ID" value="KND56836.1"/>
    <property type="molecule type" value="Genomic_DNA"/>
</dbReference>
<proteinExistence type="predicted"/>
<dbReference type="GO" id="GO:0015074">
    <property type="term" value="P:DNA integration"/>
    <property type="evidence" value="ECO:0007669"/>
    <property type="project" value="UniProtKB-KW"/>
</dbReference>
<evidence type="ECO:0000256" key="2">
    <source>
        <dbReference type="ARBA" id="ARBA00022908"/>
    </source>
</evidence>
<dbReference type="InterPro" id="IPR050090">
    <property type="entry name" value="Tyrosine_recombinase_XerCD"/>
</dbReference>
<dbReference type="InterPro" id="IPR004107">
    <property type="entry name" value="Integrase_SAM-like_N"/>
</dbReference>
<dbReference type="GO" id="GO:0004803">
    <property type="term" value="F:transposase activity"/>
    <property type="evidence" value="ECO:0007669"/>
    <property type="project" value="InterPro"/>
</dbReference>
<dbReference type="GO" id="GO:0006313">
    <property type="term" value="P:DNA transposition"/>
    <property type="evidence" value="ECO:0007669"/>
    <property type="project" value="InterPro"/>
</dbReference>
<organism evidence="8 9">
    <name type="scientific">Candidatus Burkholderia verschuerenii</name>
    <dbReference type="NCBI Taxonomy" id="242163"/>
    <lineage>
        <taxon>Bacteria</taxon>
        <taxon>Pseudomonadati</taxon>
        <taxon>Pseudomonadota</taxon>
        <taxon>Betaproteobacteria</taxon>
        <taxon>Burkholderiales</taxon>
        <taxon>Burkholderiaceae</taxon>
        <taxon>Burkholderia</taxon>
    </lineage>
</organism>
<evidence type="ECO:0000256" key="4">
    <source>
        <dbReference type="ARBA" id="ARBA00023172"/>
    </source>
</evidence>
<dbReference type="Pfam" id="PF13495">
    <property type="entry name" value="Phage_int_SAM_4"/>
    <property type="match status" value="1"/>
</dbReference>